<sequence>MTAKHNPNTITIDEATKKQQQLTERVKGIQTGNVNKELDKVEKQIEKLSKEITKDLVVFNKQQESKVKKLEKLNLKRNEILQNHNNVNTTTQNKELDNE</sequence>
<accession>C3XFL5</accession>
<evidence type="ECO:0000313" key="2">
    <source>
        <dbReference type="EMBL" id="EEO23804.1"/>
    </source>
</evidence>
<reference evidence="2 3" key="1">
    <citation type="journal article" date="2014" name="Genome Announc.">
        <title>Draft genome sequences of six enterohepatic helicobacter species isolated from humans and one from rhesus macaques.</title>
        <authorList>
            <person name="Shen Z."/>
            <person name="Sheh A."/>
            <person name="Young S.K."/>
            <person name="Abouelliel A."/>
            <person name="Ward D.V."/>
            <person name="Earl A.M."/>
            <person name="Fox J.G."/>
        </authorList>
    </citation>
    <scope>NUCLEOTIDE SEQUENCE [LARGE SCALE GENOMIC DNA]</scope>
    <source>
        <strain evidence="2 3">ATCC 43879</strain>
    </source>
</reference>
<dbReference type="RefSeq" id="WP_005218033.1">
    <property type="nucleotide sequence ID" value="NZ_KI392040.1"/>
</dbReference>
<gene>
    <name evidence="2" type="ORF">HRAG_00861</name>
</gene>
<dbReference type="HOGENOM" id="CLU_2316418_0_0_7"/>
<dbReference type="EMBL" id="ACDN02000061">
    <property type="protein sequence ID" value="EEO23804.1"/>
    <property type="molecule type" value="Genomic_DNA"/>
</dbReference>
<feature type="compositionally biased region" description="Polar residues" evidence="1">
    <location>
        <begin position="1"/>
        <end position="11"/>
    </location>
</feature>
<dbReference type="AlphaFoldDB" id="C3XFL5"/>
<organism evidence="2 3">
    <name type="scientific">Helicobacter bilis ATCC 43879</name>
    <dbReference type="NCBI Taxonomy" id="613026"/>
    <lineage>
        <taxon>Bacteria</taxon>
        <taxon>Pseudomonadati</taxon>
        <taxon>Campylobacterota</taxon>
        <taxon>Epsilonproteobacteria</taxon>
        <taxon>Campylobacterales</taxon>
        <taxon>Helicobacteraceae</taxon>
        <taxon>Helicobacter</taxon>
    </lineage>
</organism>
<proteinExistence type="predicted"/>
<comment type="caution">
    <text evidence="2">The sequence shown here is derived from an EMBL/GenBank/DDBJ whole genome shotgun (WGS) entry which is preliminary data.</text>
</comment>
<protein>
    <submittedName>
        <fullName evidence="2">Uncharacterized protein</fullName>
    </submittedName>
</protein>
<keyword evidence="3" id="KW-1185">Reference proteome</keyword>
<evidence type="ECO:0000313" key="3">
    <source>
        <dbReference type="Proteomes" id="UP000005085"/>
    </source>
</evidence>
<feature type="region of interest" description="Disordered" evidence="1">
    <location>
        <begin position="1"/>
        <end position="20"/>
    </location>
</feature>
<name>C3XFL5_9HELI</name>
<dbReference type="Proteomes" id="UP000005085">
    <property type="component" value="Unassembled WGS sequence"/>
</dbReference>
<evidence type="ECO:0000256" key="1">
    <source>
        <dbReference type="SAM" id="MobiDB-lite"/>
    </source>
</evidence>